<accession>X1DKB5</accession>
<name>X1DKB5_9ZZZZ</name>
<protein>
    <submittedName>
        <fullName evidence="1">Uncharacterized protein</fullName>
    </submittedName>
</protein>
<reference evidence="1" key="1">
    <citation type="journal article" date="2014" name="Front. Microbiol.">
        <title>High frequency of phylogenetically diverse reductive dehalogenase-homologous genes in deep subseafloor sedimentary metagenomes.</title>
        <authorList>
            <person name="Kawai M."/>
            <person name="Futagami T."/>
            <person name="Toyoda A."/>
            <person name="Takaki Y."/>
            <person name="Nishi S."/>
            <person name="Hori S."/>
            <person name="Arai W."/>
            <person name="Tsubouchi T."/>
            <person name="Morono Y."/>
            <person name="Uchiyama I."/>
            <person name="Ito T."/>
            <person name="Fujiyama A."/>
            <person name="Inagaki F."/>
            <person name="Takami H."/>
        </authorList>
    </citation>
    <scope>NUCLEOTIDE SEQUENCE</scope>
    <source>
        <strain evidence="1">Expedition CK06-06</strain>
    </source>
</reference>
<proteinExistence type="predicted"/>
<comment type="caution">
    <text evidence="1">The sequence shown here is derived from an EMBL/GenBank/DDBJ whole genome shotgun (WGS) entry which is preliminary data.</text>
</comment>
<dbReference type="AlphaFoldDB" id="X1DKB5"/>
<evidence type="ECO:0000313" key="1">
    <source>
        <dbReference type="EMBL" id="GAH08725.1"/>
    </source>
</evidence>
<organism evidence="1">
    <name type="scientific">marine sediment metagenome</name>
    <dbReference type="NCBI Taxonomy" id="412755"/>
    <lineage>
        <taxon>unclassified sequences</taxon>
        <taxon>metagenomes</taxon>
        <taxon>ecological metagenomes</taxon>
    </lineage>
</organism>
<dbReference type="EMBL" id="BART01036217">
    <property type="protein sequence ID" value="GAH08725.1"/>
    <property type="molecule type" value="Genomic_DNA"/>
</dbReference>
<gene>
    <name evidence="1" type="ORF">S01H4_61176</name>
</gene>
<sequence>MKKGIFMSLPQAILLMNQMEETLNNIIAIEQAIIDGTDDY</sequence>